<dbReference type="InterPro" id="IPR029058">
    <property type="entry name" value="AB_hydrolase_fold"/>
</dbReference>
<accession>A0A2S5TB04</accession>
<evidence type="ECO:0000313" key="3">
    <source>
        <dbReference type="EMBL" id="PPE72145.1"/>
    </source>
</evidence>
<protein>
    <submittedName>
        <fullName evidence="3">Alpha/beta hydrolase</fullName>
    </submittedName>
</protein>
<dbReference type="AlphaFoldDB" id="A0A2S5TB04"/>
<evidence type="ECO:0000313" key="4">
    <source>
        <dbReference type="Proteomes" id="UP000238220"/>
    </source>
</evidence>
<dbReference type="InterPro" id="IPR050471">
    <property type="entry name" value="AB_hydrolase"/>
</dbReference>
<dbReference type="RefSeq" id="WP_104232105.1">
    <property type="nucleotide sequence ID" value="NZ_PSNW01000015.1"/>
</dbReference>
<dbReference type="Proteomes" id="UP000238220">
    <property type="component" value="Unassembled WGS sequence"/>
</dbReference>
<dbReference type="GO" id="GO:0046503">
    <property type="term" value="P:glycerolipid catabolic process"/>
    <property type="evidence" value="ECO:0007669"/>
    <property type="project" value="TreeGrafter"/>
</dbReference>
<dbReference type="InterPro" id="IPR000073">
    <property type="entry name" value="AB_hydrolase_1"/>
</dbReference>
<evidence type="ECO:0000259" key="2">
    <source>
        <dbReference type="Pfam" id="PF00561"/>
    </source>
</evidence>
<proteinExistence type="predicted"/>
<name>A0A2S5TB04_9GAMM</name>
<dbReference type="Gene3D" id="3.40.50.1820">
    <property type="entry name" value="alpha/beta hydrolase"/>
    <property type="match status" value="1"/>
</dbReference>
<keyword evidence="3" id="KW-0378">Hydrolase</keyword>
<dbReference type="EMBL" id="PSNW01000015">
    <property type="protein sequence ID" value="PPE72145.1"/>
    <property type="molecule type" value="Genomic_DNA"/>
</dbReference>
<organism evidence="3 4">
    <name type="scientific">Solimonas fluminis</name>
    <dbReference type="NCBI Taxonomy" id="2086571"/>
    <lineage>
        <taxon>Bacteria</taxon>
        <taxon>Pseudomonadati</taxon>
        <taxon>Pseudomonadota</taxon>
        <taxon>Gammaproteobacteria</taxon>
        <taxon>Nevskiales</taxon>
        <taxon>Nevskiaceae</taxon>
        <taxon>Solimonas</taxon>
    </lineage>
</organism>
<keyword evidence="4" id="KW-1185">Reference proteome</keyword>
<dbReference type="SUPFAM" id="SSF53474">
    <property type="entry name" value="alpha/beta-Hydrolases"/>
    <property type="match status" value="1"/>
</dbReference>
<feature type="region of interest" description="Disordered" evidence="1">
    <location>
        <begin position="291"/>
        <end position="313"/>
    </location>
</feature>
<feature type="compositionally biased region" description="Basic residues" evidence="1">
    <location>
        <begin position="291"/>
        <end position="301"/>
    </location>
</feature>
<sequence length="313" mass="34396">MPHVRANGLQICYETFGNPSNPALLLIMGLGAQLVHWPDAFCEALAAGGYHVIRFDNRDIGLSEKLDHLGKPDLMRSGLLYTLRLPQKAGYRLDDMAEDAVALLDALKIKTAHVVGLSMGGMIAQVLGIRHASRVRSLTLIMTSSGNPWLKKPSLRVQMRMMSKPKARDRESLLQFGMNTWRMIGSPGYPSPEPELREYVGRALDRNIHPQGLARQMVAIMASGSRVKQLSRIKAPTLIIHGDKDPLVPVPAAHDLKKHIPEAQLEIIHGMGHDLPSALLPKLSHLILHHAKHAERSHGRKPGTPAGRSAARA</sequence>
<feature type="domain" description="AB hydrolase-1" evidence="2">
    <location>
        <begin position="22"/>
        <end position="274"/>
    </location>
</feature>
<dbReference type="PANTHER" id="PTHR43433:SF5">
    <property type="entry name" value="AB HYDROLASE-1 DOMAIN-CONTAINING PROTEIN"/>
    <property type="match status" value="1"/>
</dbReference>
<dbReference type="OrthoDB" id="9798888at2"/>
<evidence type="ECO:0000256" key="1">
    <source>
        <dbReference type="SAM" id="MobiDB-lite"/>
    </source>
</evidence>
<dbReference type="GO" id="GO:0004806">
    <property type="term" value="F:triacylglycerol lipase activity"/>
    <property type="evidence" value="ECO:0007669"/>
    <property type="project" value="TreeGrafter"/>
</dbReference>
<dbReference type="Pfam" id="PF00561">
    <property type="entry name" value="Abhydrolase_1"/>
    <property type="match status" value="1"/>
</dbReference>
<gene>
    <name evidence="3" type="ORF">C3942_19805</name>
</gene>
<comment type="caution">
    <text evidence="3">The sequence shown here is derived from an EMBL/GenBank/DDBJ whole genome shotgun (WGS) entry which is preliminary data.</text>
</comment>
<reference evidence="3 4" key="1">
    <citation type="submission" date="2018-02" db="EMBL/GenBank/DDBJ databases">
        <title>Genome sequencing of Solimonas sp. HR-BB.</title>
        <authorList>
            <person name="Lee Y."/>
            <person name="Jeon C.O."/>
        </authorList>
    </citation>
    <scope>NUCLEOTIDE SEQUENCE [LARGE SCALE GENOMIC DNA]</scope>
    <source>
        <strain evidence="3 4">HR-BB</strain>
    </source>
</reference>
<dbReference type="PANTHER" id="PTHR43433">
    <property type="entry name" value="HYDROLASE, ALPHA/BETA FOLD FAMILY PROTEIN"/>
    <property type="match status" value="1"/>
</dbReference>